<organism evidence="1 2">
    <name type="scientific">Hypoxylon rubiginosum</name>
    <dbReference type="NCBI Taxonomy" id="110542"/>
    <lineage>
        <taxon>Eukaryota</taxon>
        <taxon>Fungi</taxon>
        <taxon>Dikarya</taxon>
        <taxon>Ascomycota</taxon>
        <taxon>Pezizomycotina</taxon>
        <taxon>Sordariomycetes</taxon>
        <taxon>Xylariomycetidae</taxon>
        <taxon>Xylariales</taxon>
        <taxon>Hypoxylaceae</taxon>
        <taxon>Hypoxylon</taxon>
    </lineage>
</organism>
<dbReference type="Proteomes" id="UP001497680">
    <property type="component" value="Unassembled WGS sequence"/>
</dbReference>
<comment type="caution">
    <text evidence="1">The sequence shown here is derived from an EMBL/GenBank/DDBJ whole genome shotgun (WGS) entry which is preliminary data.</text>
</comment>
<evidence type="ECO:0000313" key="2">
    <source>
        <dbReference type="Proteomes" id="UP001497680"/>
    </source>
</evidence>
<protein>
    <submittedName>
        <fullName evidence="1">Skp1 family, dimerization domain-containing protein</fullName>
    </submittedName>
</protein>
<gene>
    <name evidence="1" type="ORF">F4821DRAFT_262848</name>
</gene>
<evidence type="ECO:0000313" key="1">
    <source>
        <dbReference type="EMBL" id="KAI6083596.1"/>
    </source>
</evidence>
<name>A0ACC0CSX0_9PEZI</name>
<accession>A0ACC0CSX0</accession>
<proteinExistence type="predicted"/>
<sequence>MSTLTLISNDAVEVLIGPKAKTFCQLLVDLTDDLPDTEKENCVPLAEVDGDTLRRIVDWCEHHAAQEKQAEAAFTPSNPRDIPEWDTKFLDLEADDLFEITRAANYMNVEPLLEYCVKTIAKNLMGMTTEQMQEYLDIEDDFTPEEKEQIMKENEWAYSTTLEDNN</sequence>
<reference evidence="1 2" key="1">
    <citation type="journal article" date="2022" name="New Phytol.">
        <title>Ecological generalism drives hyperdiversity of secondary metabolite gene clusters in xylarialean endophytes.</title>
        <authorList>
            <person name="Franco M.E.E."/>
            <person name="Wisecaver J.H."/>
            <person name="Arnold A.E."/>
            <person name="Ju Y.M."/>
            <person name="Slot J.C."/>
            <person name="Ahrendt S."/>
            <person name="Moore L.P."/>
            <person name="Eastman K.E."/>
            <person name="Scott K."/>
            <person name="Konkel Z."/>
            <person name="Mondo S.J."/>
            <person name="Kuo A."/>
            <person name="Hayes R.D."/>
            <person name="Haridas S."/>
            <person name="Andreopoulos B."/>
            <person name="Riley R."/>
            <person name="LaButti K."/>
            <person name="Pangilinan J."/>
            <person name="Lipzen A."/>
            <person name="Amirebrahimi M."/>
            <person name="Yan J."/>
            <person name="Adam C."/>
            <person name="Keymanesh K."/>
            <person name="Ng V."/>
            <person name="Louie K."/>
            <person name="Northen T."/>
            <person name="Drula E."/>
            <person name="Henrissat B."/>
            <person name="Hsieh H.M."/>
            <person name="Youens-Clark K."/>
            <person name="Lutzoni F."/>
            <person name="Miadlikowska J."/>
            <person name="Eastwood D.C."/>
            <person name="Hamelin R.C."/>
            <person name="Grigoriev I.V."/>
            <person name="U'Ren J.M."/>
        </authorList>
    </citation>
    <scope>NUCLEOTIDE SEQUENCE [LARGE SCALE GENOMIC DNA]</scope>
    <source>
        <strain evidence="1 2">ER1909</strain>
    </source>
</reference>
<dbReference type="EMBL" id="MU394350">
    <property type="protein sequence ID" value="KAI6083596.1"/>
    <property type="molecule type" value="Genomic_DNA"/>
</dbReference>
<keyword evidence="2" id="KW-1185">Reference proteome</keyword>